<dbReference type="GO" id="GO:0016853">
    <property type="term" value="F:isomerase activity"/>
    <property type="evidence" value="ECO:0007669"/>
    <property type="project" value="UniProtKB-KW"/>
</dbReference>
<evidence type="ECO:0000256" key="2">
    <source>
        <dbReference type="ARBA" id="ARBA00022748"/>
    </source>
</evidence>
<dbReference type="GO" id="GO:0030313">
    <property type="term" value="C:cell envelope"/>
    <property type="evidence" value="ECO:0007669"/>
    <property type="project" value="UniProtKB-SubCell"/>
</dbReference>
<dbReference type="PROSITE" id="PS00194">
    <property type="entry name" value="THIOREDOXIN_1"/>
    <property type="match status" value="1"/>
</dbReference>
<evidence type="ECO:0000256" key="4">
    <source>
        <dbReference type="SAM" id="SignalP"/>
    </source>
</evidence>
<evidence type="ECO:0000313" key="6">
    <source>
        <dbReference type="EMBL" id="MBB5745140.1"/>
    </source>
</evidence>
<dbReference type="PANTHER" id="PTHR42852:SF13">
    <property type="entry name" value="PROTEIN DIPZ"/>
    <property type="match status" value="1"/>
</dbReference>
<dbReference type="GO" id="GO:0017004">
    <property type="term" value="P:cytochrome complex assembly"/>
    <property type="evidence" value="ECO:0007669"/>
    <property type="project" value="UniProtKB-KW"/>
</dbReference>
<dbReference type="PROSITE" id="PS51352">
    <property type="entry name" value="THIOREDOXIN_2"/>
    <property type="match status" value="1"/>
</dbReference>
<keyword evidence="6" id="KW-0413">Isomerase</keyword>
<feature type="chain" id="PRO_5031473263" evidence="4">
    <location>
        <begin position="24"/>
        <end position="209"/>
    </location>
</feature>
<dbReference type="Proteomes" id="UP000545037">
    <property type="component" value="Unassembled WGS sequence"/>
</dbReference>
<gene>
    <name evidence="6" type="ORF">GGR13_000712</name>
</gene>
<dbReference type="CDD" id="cd02966">
    <property type="entry name" value="TlpA_like_family"/>
    <property type="match status" value="1"/>
</dbReference>
<accession>A0A7W9CGE0</accession>
<dbReference type="Gene3D" id="3.40.30.10">
    <property type="entry name" value="Glutaredoxin"/>
    <property type="match status" value="1"/>
</dbReference>
<keyword evidence="3" id="KW-0676">Redox-active center</keyword>
<name>A0A7W9CGE0_9CAUL</name>
<proteinExistence type="predicted"/>
<evidence type="ECO:0000259" key="5">
    <source>
        <dbReference type="PROSITE" id="PS51352"/>
    </source>
</evidence>
<dbReference type="InterPro" id="IPR050553">
    <property type="entry name" value="Thioredoxin_ResA/DsbE_sf"/>
</dbReference>
<dbReference type="SUPFAM" id="SSF52833">
    <property type="entry name" value="Thioredoxin-like"/>
    <property type="match status" value="1"/>
</dbReference>
<evidence type="ECO:0000256" key="1">
    <source>
        <dbReference type="ARBA" id="ARBA00004196"/>
    </source>
</evidence>
<comment type="subcellular location">
    <subcellularLocation>
        <location evidence="1">Cell envelope</location>
    </subcellularLocation>
</comment>
<protein>
    <submittedName>
        <fullName evidence="6">Thiol-disulfide isomerase/thioredoxin</fullName>
    </submittedName>
</protein>
<sequence>MGSSKKTVWAGVAALAVAAVAAAAWFYAQQTGAGKDSGDDVRRFATGELAELAIPDAAEAATDHPFLARDGTGTRLSDFRGKVVVVNLWATWCAPCLAEMPTLAALSRHYGDNPEVLVLPVSVDVVDQREKAVAFIDSQPPLPFYNDPAFQLPFAFEGRGGMPQTILLDREGRVRATLTGGADWSGPDARALVDALLAEPAGMPSKPED</sequence>
<dbReference type="PANTHER" id="PTHR42852">
    <property type="entry name" value="THIOL:DISULFIDE INTERCHANGE PROTEIN DSBE"/>
    <property type="match status" value="1"/>
</dbReference>
<dbReference type="InterPro" id="IPR036249">
    <property type="entry name" value="Thioredoxin-like_sf"/>
</dbReference>
<dbReference type="RefSeq" id="WP_183212065.1">
    <property type="nucleotide sequence ID" value="NZ_JACHOR010000001.1"/>
</dbReference>
<keyword evidence="4" id="KW-0732">Signal</keyword>
<dbReference type="InterPro" id="IPR017937">
    <property type="entry name" value="Thioredoxin_CS"/>
</dbReference>
<dbReference type="Pfam" id="PF08534">
    <property type="entry name" value="Redoxin"/>
    <property type="match status" value="1"/>
</dbReference>
<keyword evidence="2" id="KW-0201">Cytochrome c-type biogenesis</keyword>
<feature type="domain" description="Thioredoxin" evidence="5">
    <location>
        <begin position="52"/>
        <end position="198"/>
    </location>
</feature>
<keyword evidence="7" id="KW-1185">Reference proteome</keyword>
<dbReference type="InterPro" id="IPR013740">
    <property type="entry name" value="Redoxin"/>
</dbReference>
<comment type="caution">
    <text evidence="6">The sequence shown here is derived from an EMBL/GenBank/DDBJ whole genome shotgun (WGS) entry which is preliminary data.</text>
</comment>
<dbReference type="GO" id="GO:0015036">
    <property type="term" value="F:disulfide oxidoreductase activity"/>
    <property type="evidence" value="ECO:0007669"/>
    <property type="project" value="UniProtKB-ARBA"/>
</dbReference>
<feature type="signal peptide" evidence="4">
    <location>
        <begin position="1"/>
        <end position="23"/>
    </location>
</feature>
<evidence type="ECO:0000256" key="3">
    <source>
        <dbReference type="ARBA" id="ARBA00023284"/>
    </source>
</evidence>
<organism evidence="6 7">
    <name type="scientific">Brevundimonas variabilis</name>
    <dbReference type="NCBI Taxonomy" id="74312"/>
    <lineage>
        <taxon>Bacteria</taxon>
        <taxon>Pseudomonadati</taxon>
        <taxon>Pseudomonadota</taxon>
        <taxon>Alphaproteobacteria</taxon>
        <taxon>Caulobacterales</taxon>
        <taxon>Caulobacteraceae</taxon>
        <taxon>Brevundimonas</taxon>
    </lineage>
</organism>
<reference evidence="6 7" key="1">
    <citation type="submission" date="2020-08" db="EMBL/GenBank/DDBJ databases">
        <title>Genomic Encyclopedia of Type Strains, Phase IV (KMG-IV): sequencing the most valuable type-strain genomes for metagenomic binning, comparative biology and taxonomic classification.</title>
        <authorList>
            <person name="Goeker M."/>
        </authorList>
    </citation>
    <scope>NUCLEOTIDE SEQUENCE [LARGE SCALE GENOMIC DNA]</scope>
    <source>
        <strain evidence="6 7">DSM 4737</strain>
    </source>
</reference>
<evidence type="ECO:0000313" key="7">
    <source>
        <dbReference type="Proteomes" id="UP000545037"/>
    </source>
</evidence>
<dbReference type="InterPro" id="IPR013766">
    <property type="entry name" value="Thioredoxin_domain"/>
</dbReference>
<dbReference type="AlphaFoldDB" id="A0A7W9CGE0"/>
<dbReference type="EMBL" id="JACHOR010000001">
    <property type="protein sequence ID" value="MBB5745140.1"/>
    <property type="molecule type" value="Genomic_DNA"/>
</dbReference>